<evidence type="ECO:0000256" key="15">
    <source>
        <dbReference type="ARBA" id="ARBA00023026"/>
    </source>
</evidence>
<organism evidence="20 21">
    <name type="scientific">Methylobacterium oryzihabitans</name>
    <dbReference type="NCBI Taxonomy" id="2499852"/>
    <lineage>
        <taxon>Bacteria</taxon>
        <taxon>Pseudomonadati</taxon>
        <taxon>Pseudomonadota</taxon>
        <taxon>Alphaproteobacteria</taxon>
        <taxon>Hyphomicrobiales</taxon>
        <taxon>Methylobacteriaceae</taxon>
        <taxon>Methylobacterium</taxon>
    </lineage>
</organism>
<dbReference type="Proteomes" id="UP000286997">
    <property type="component" value="Unassembled WGS sequence"/>
</dbReference>
<dbReference type="InterPro" id="IPR036890">
    <property type="entry name" value="HATPase_C_sf"/>
</dbReference>
<evidence type="ECO:0000256" key="1">
    <source>
        <dbReference type="ARBA" id="ARBA00000085"/>
    </source>
</evidence>
<comment type="catalytic activity">
    <reaction evidence="1">
        <text>ATP + protein L-histidine = ADP + protein N-phospho-L-histidine.</text>
        <dbReference type="EC" id="2.7.13.3"/>
    </reaction>
</comment>
<keyword evidence="15" id="KW-0843">Virulence</keyword>
<keyword evidence="21" id="KW-1185">Reference proteome</keyword>
<dbReference type="NCBIfam" id="TIGR00229">
    <property type="entry name" value="sensory_box"/>
    <property type="match status" value="1"/>
</dbReference>
<keyword evidence="13" id="KW-0067">ATP-binding</keyword>
<keyword evidence="4" id="KW-0600">Photoreceptor protein</keyword>
<keyword evidence="6" id="KW-0716">Sensory transduction</keyword>
<dbReference type="InterPro" id="IPR013767">
    <property type="entry name" value="PAS_fold"/>
</dbReference>
<dbReference type="PANTHER" id="PTHR41523:SF7">
    <property type="entry name" value="HISTIDINE KINASE"/>
    <property type="match status" value="1"/>
</dbReference>
<dbReference type="SMART" id="SM00086">
    <property type="entry name" value="PAC"/>
    <property type="match status" value="1"/>
</dbReference>
<dbReference type="Gene3D" id="3.30.565.10">
    <property type="entry name" value="Histidine kinase-like ATPase, C-terminal domain"/>
    <property type="match status" value="1"/>
</dbReference>
<gene>
    <name evidence="20" type="ORF">EOE48_12255</name>
</gene>
<accession>A0A3S3U8P3</accession>
<feature type="region of interest" description="Disordered" evidence="17">
    <location>
        <begin position="356"/>
        <end position="377"/>
    </location>
</feature>
<evidence type="ECO:0000256" key="13">
    <source>
        <dbReference type="ARBA" id="ARBA00022840"/>
    </source>
</evidence>
<dbReference type="CDD" id="cd00130">
    <property type="entry name" value="PAS"/>
    <property type="match status" value="1"/>
</dbReference>
<evidence type="ECO:0000256" key="2">
    <source>
        <dbReference type="ARBA" id="ARBA00012438"/>
    </source>
</evidence>
<keyword evidence="5" id="KW-0597">Phosphoprotein</keyword>
<dbReference type="EMBL" id="SACP01000010">
    <property type="protein sequence ID" value="RVU18151.1"/>
    <property type="molecule type" value="Genomic_DNA"/>
</dbReference>
<dbReference type="RefSeq" id="WP_127729327.1">
    <property type="nucleotide sequence ID" value="NZ_SACP01000010.1"/>
</dbReference>
<dbReference type="SUPFAM" id="SSF55785">
    <property type="entry name" value="PYP-like sensor domain (PAS domain)"/>
    <property type="match status" value="1"/>
</dbReference>
<keyword evidence="16" id="KW-0675">Receptor</keyword>
<keyword evidence="11" id="KW-0547">Nucleotide-binding</keyword>
<evidence type="ECO:0000256" key="10">
    <source>
        <dbReference type="ARBA" id="ARBA00022737"/>
    </source>
</evidence>
<dbReference type="Pfam" id="PF00989">
    <property type="entry name" value="PAS"/>
    <property type="match status" value="1"/>
</dbReference>
<dbReference type="PANTHER" id="PTHR41523">
    <property type="entry name" value="TWO-COMPONENT SYSTEM SENSOR PROTEIN"/>
    <property type="match status" value="1"/>
</dbReference>
<evidence type="ECO:0000256" key="5">
    <source>
        <dbReference type="ARBA" id="ARBA00022553"/>
    </source>
</evidence>
<name>A0A3S3U8P3_9HYPH</name>
<evidence type="ECO:0000256" key="6">
    <source>
        <dbReference type="ARBA" id="ARBA00022606"/>
    </source>
</evidence>
<dbReference type="SUPFAM" id="SSF55874">
    <property type="entry name" value="ATPase domain of HSP90 chaperone/DNA topoisomerase II/histidine kinase"/>
    <property type="match status" value="1"/>
</dbReference>
<evidence type="ECO:0000313" key="21">
    <source>
        <dbReference type="Proteomes" id="UP000286997"/>
    </source>
</evidence>
<evidence type="ECO:0000256" key="9">
    <source>
        <dbReference type="ARBA" id="ARBA00022679"/>
    </source>
</evidence>
<dbReference type="InterPro" id="IPR011102">
    <property type="entry name" value="Sig_transdc_His_kinase_HWE"/>
</dbReference>
<keyword evidence="8" id="KW-0288">FMN</keyword>
<keyword evidence="7" id="KW-0285">Flavoprotein</keyword>
<dbReference type="SMART" id="SM00091">
    <property type="entry name" value="PAS"/>
    <property type="match status" value="1"/>
</dbReference>
<evidence type="ECO:0000259" key="18">
    <source>
        <dbReference type="PROSITE" id="PS50112"/>
    </source>
</evidence>
<evidence type="ECO:0000256" key="12">
    <source>
        <dbReference type="ARBA" id="ARBA00022777"/>
    </source>
</evidence>
<feature type="compositionally biased region" description="Low complexity" evidence="17">
    <location>
        <begin position="368"/>
        <end position="377"/>
    </location>
</feature>
<evidence type="ECO:0000256" key="3">
    <source>
        <dbReference type="ARBA" id="ARBA00021740"/>
    </source>
</evidence>
<dbReference type="GO" id="GO:0005524">
    <property type="term" value="F:ATP binding"/>
    <property type="evidence" value="ECO:0007669"/>
    <property type="project" value="UniProtKB-KW"/>
</dbReference>
<dbReference type="EC" id="2.7.13.3" evidence="2"/>
<dbReference type="Gene3D" id="3.30.450.20">
    <property type="entry name" value="PAS domain"/>
    <property type="match status" value="1"/>
</dbReference>
<evidence type="ECO:0000256" key="11">
    <source>
        <dbReference type="ARBA" id="ARBA00022741"/>
    </source>
</evidence>
<dbReference type="InterPro" id="IPR000014">
    <property type="entry name" value="PAS"/>
</dbReference>
<keyword evidence="12" id="KW-0418">Kinase</keyword>
<dbReference type="PROSITE" id="PS50112">
    <property type="entry name" value="PAS"/>
    <property type="match status" value="1"/>
</dbReference>
<dbReference type="InterPro" id="IPR000700">
    <property type="entry name" value="PAS-assoc_C"/>
</dbReference>
<evidence type="ECO:0000256" key="8">
    <source>
        <dbReference type="ARBA" id="ARBA00022643"/>
    </source>
</evidence>
<dbReference type="GO" id="GO:0006355">
    <property type="term" value="P:regulation of DNA-templated transcription"/>
    <property type="evidence" value="ECO:0007669"/>
    <property type="project" value="InterPro"/>
</dbReference>
<keyword evidence="10" id="KW-0677">Repeat</keyword>
<evidence type="ECO:0000256" key="4">
    <source>
        <dbReference type="ARBA" id="ARBA00022543"/>
    </source>
</evidence>
<evidence type="ECO:0000259" key="19">
    <source>
        <dbReference type="PROSITE" id="PS50113"/>
    </source>
</evidence>
<dbReference type="PROSITE" id="PS50113">
    <property type="entry name" value="PAC"/>
    <property type="match status" value="1"/>
</dbReference>
<dbReference type="GO" id="GO:0004673">
    <property type="term" value="F:protein histidine kinase activity"/>
    <property type="evidence" value="ECO:0007669"/>
    <property type="project" value="UniProtKB-EC"/>
</dbReference>
<evidence type="ECO:0000256" key="7">
    <source>
        <dbReference type="ARBA" id="ARBA00022630"/>
    </source>
</evidence>
<sequence>MPNDRLSEPPSAGIPAPARMVQPLSDTRRRLNAVLDNATVAIFLMDERQRCVYMNRAAEHLTGFALDEVLARDCPLHDIIHHTHPDGSHFPIEDCAIDRAFPENNQERGEAVFVHKDGHFYPVGFTASPIRDDAANIIGTIIEVRDVSEEKAAAERQSLLIHELNHRVKNTLATVQAIAAQTFRGRSEEGARSTFEARLTALSDAHNVLVQDNWESASLRGVIERALASGLAGASPDRIRTEGPETRLHPKVAVTLSMALHELMTNAVRHGALSVPEGRVAVTWSLGGEAAGAGHLSLTWRESGGPAVTPPQGKGFGSRLIERQLPMEFGGTAEIAYRSDGVVCRMDIPLAAPGWHGQDIVGRRDGGRSPFSGRSGP</sequence>
<proteinExistence type="predicted"/>
<dbReference type="Pfam" id="PF07536">
    <property type="entry name" value="HWE_HK"/>
    <property type="match status" value="1"/>
</dbReference>
<dbReference type="OrthoDB" id="341208at2"/>
<evidence type="ECO:0000256" key="14">
    <source>
        <dbReference type="ARBA" id="ARBA00022991"/>
    </source>
</evidence>
<dbReference type="AlphaFoldDB" id="A0A3S3U8P3"/>
<evidence type="ECO:0000313" key="20">
    <source>
        <dbReference type="EMBL" id="RVU18151.1"/>
    </source>
</evidence>
<keyword evidence="9" id="KW-0808">Transferase</keyword>
<dbReference type="GO" id="GO:0009881">
    <property type="term" value="F:photoreceptor activity"/>
    <property type="evidence" value="ECO:0007669"/>
    <property type="project" value="UniProtKB-KW"/>
</dbReference>
<feature type="domain" description="PAS" evidence="18">
    <location>
        <begin position="27"/>
        <end position="81"/>
    </location>
</feature>
<protein>
    <recommendedName>
        <fullName evidence="3">Blue-light-activated histidine kinase</fullName>
        <ecNumber evidence="2">2.7.13.3</ecNumber>
    </recommendedName>
</protein>
<dbReference type="InterPro" id="IPR001610">
    <property type="entry name" value="PAC"/>
</dbReference>
<comment type="caution">
    <text evidence="20">The sequence shown here is derived from an EMBL/GenBank/DDBJ whole genome shotgun (WGS) entry which is preliminary data.</text>
</comment>
<dbReference type="SMART" id="SM00911">
    <property type="entry name" value="HWE_HK"/>
    <property type="match status" value="1"/>
</dbReference>
<evidence type="ECO:0000256" key="17">
    <source>
        <dbReference type="SAM" id="MobiDB-lite"/>
    </source>
</evidence>
<reference evidence="20 21" key="1">
    <citation type="submission" date="2019-01" db="EMBL/GenBank/DDBJ databases">
        <authorList>
            <person name="Chen W.-M."/>
        </authorList>
    </citation>
    <scope>NUCLEOTIDE SEQUENCE [LARGE SCALE GENOMIC DNA]</scope>
    <source>
        <strain evidence="20 21">TER-1</strain>
    </source>
</reference>
<evidence type="ECO:0000256" key="16">
    <source>
        <dbReference type="ARBA" id="ARBA00023170"/>
    </source>
</evidence>
<keyword evidence="14" id="KW-0157">Chromophore</keyword>
<feature type="domain" description="PAC" evidence="19">
    <location>
        <begin position="107"/>
        <end position="159"/>
    </location>
</feature>
<dbReference type="InterPro" id="IPR035965">
    <property type="entry name" value="PAS-like_dom_sf"/>
</dbReference>